<dbReference type="GO" id="GO:0033588">
    <property type="term" value="C:elongator holoenzyme complex"/>
    <property type="evidence" value="ECO:0007669"/>
    <property type="project" value="InterPro"/>
</dbReference>
<comment type="similarity">
    <text evidence="4">Belongs to the WD repeat ELP2 family.</text>
</comment>
<organism evidence="12 13">
    <name type="scientific">Verticillium longisporum</name>
    <name type="common">Verticillium dahliae var. longisporum</name>
    <dbReference type="NCBI Taxonomy" id="100787"/>
    <lineage>
        <taxon>Eukaryota</taxon>
        <taxon>Fungi</taxon>
        <taxon>Dikarya</taxon>
        <taxon>Ascomycota</taxon>
        <taxon>Pezizomycotina</taxon>
        <taxon>Sordariomycetes</taxon>
        <taxon>Hypocreomycetidae</taxon>
        <taxon>Glomerellales</taxon>
        <taxon>Plectosphaerellaceae</taxon>
        <taxon>Verticillium</taxon>
    </lineage>
</organism>
<dbReference type="SMART" id="SM00320">
    <property type="entry name" value="WD40"/>
    <property type="match status" value="10"/>
</dbReference>
<evidence type="ECO:0000256" key="9">
    <source>
        <dbReference type="ARBA" id="ARBA00022737"/>
    </source>
</evidence>
<evidence type="ECO:0000256" key="1">
    <source>
        <dbReference type="ARBA" id="ARBA00004123"/>
    </source>
</evidence>
<comment type="pathway">
    <text evidence="3">tRNA modification; 5-methoxycarbonylmethyl-2-thiouridine-tRNA biosynthesis.</text>
</comment>
<evidence type="ECO:0000256" key="11">
    <source>
        <dbReference type="PROSITE-ProRule" id="PRU00221"/>
    </source>
</evidence>
<dbReference type="Proteomes" id="UP000044602">
    <property type="component" value="Unassembled WGS sequence"/>
</dbReference>
<comment type="subcellular location">
    <subcellularLocation>
        <location evidence="2">Cytoplasm</location>
    </subcellularLocation>
    <subcellularLocation>
        <location evidence="1">Nucleus</location>
    </subcellularLocation>
</comment>
<evidence type="ECO:0000256" key="5">
    <source>
        <dbReference type="ARBA" id="ARBA00020267"/>
    </source>
</evidence>
<keyword evidence="8" id="KW-0819">tRNA processing</keyword>
<evidence type="ECO:0000256" key="3">
    <source>
        <dbReference type="ARBA" id="ARBA00005043"/>
    </source>
</evidence>
<dbReference type="PROSITE" id="PS50082">
    <property type="entry name" value="WD_REPEATS_2"/>
    <property type="match status" value="5"/>
</dbReference>
<sequence length="843" mass="90603">MSPWIHPSTIYHVGIPRHIMPDLQATAEYLSTGANRHTAIADWSQSGVLAFGANSNICLWTPSASSHVGIAGILSGHKDAVKAVKFLPPTESGNHVIISGSDDKTLKLWELNADHATGQCVQTLTDHAAPINTIAILKSKSLSTPTLIATGAADATFRVWKYEAGRLLLLSTIKPTPKFFPLTLALSTLDHEDDVVVLAVAGTKDIIQIYVAANTAASLDFQLQATLTGHEGWIRSLDFTWESSAADSDLLLASASQDKYVRLWRLHQGSELPAMTSNADPATSAFLPGKSPANKAHRLQSCDKAFSITFEALLLGHEDWIYSAKWFRSETEQGGGGSNRPLQLLSTSADNSLAIWEADPASGIWVSMVRLGDISREKGATTATGSIGGFWTGLWAPDGQSVVCLGRTGSWRRWVWDDARDEWKPALSISGHTKAVTGIAWAKGGESLVSTSGDQTTRLHGRWKEGHGETWHEMSRPQIHGYDLNCIDTLGATQFVSGADEKLMRVFGRPRAVAKLLGRLDGSGSDQDAGVNDIADAADMPVLGLSNKAIDAADPPAHVEAEADVDAAPAVRTTALDIDHPPFEDSLSRHTLWPEVEKLYGHGYEISCLATSHDGKLVASACRASSLNHAVIRIFETDTWVEVRPPLAAHTLTATRLRFSRDDRYLLSVGRDRQWAVFERDGEGAPRYQLLQANPKGHSRMILDAAWAPSASPAAFATAGRDKKVRVWSAKTGGDGKTAFVQAAEVACGEPVTAVDFLGRSLANGALALAVGTESGKMSIHTLDATSLQVVSSTPLPEHLCLPTTVLQLAWRPADDDSQEYQLAVAGEDSSTRIYRLPGLVSA</sequence>
<feature type="repeat" description="WD" evidence="11">
    <location>
        <begin position="429"/>
        <end position="459"/>
    </location>
</feature>
<dbReference type="GO" id="GO:0002098">
    <property type="term" value="P:tRNA wobble uridine modification"/>
    <property type="evidence" value="ECO:0007669"/>
    <property type="project" value="InterPro"/>
</dbReference>
<accession>A0A0G4KDI4</accession>
<dbReference type="Gene3D" id="2.130.10.10">
    <property type="entry name" value="YVTN repeat-like/Quinoprotein amine dehydrogenase"/>
    <property type="match status" value="4"/>
</dbReference>
<keyword evidence="6" id="KW-0963">Cytoplasm</keyword>
<evidence type="ECO:0000313" key="12">
    <source>
        <dbReference type="EMBL" id="CRJ83694.1"/>
    </source>
</evidence>
<dbReference type="InterPro" id="IPR037289">
    <property type="entry name" value="Elp2"/>
</dbReference>
<protein>
    <recommendedName>
        <fullName evidence="5">Elongator complex protein 2</fullName>
    </recommendedName>
</protein>
<keyword evidence="7 11" id="KW-0853">WD repeat</keyword>
<evidence type="ECO:0000256" key="6">
    <source>
        <dbReference type="ARBA" id="ARBA00022490"/>
    </source>
</evidence>
<evidence type="ECO:0000256" key="2">
    <source>
        <dbReference type="ARBA" id="ARBA00004496"/>
    </source>
</evidence>
<dbReference type="PRINTS" id="PR00320">
    <property type="entry name" value="GPROTEINBRPT"/>
</dbReference>
<dbReference type="FunFam" id="2.130.10.10:FF:000400">
    <property type="entry name" value="Elongator acetyltransferase complex subunit 2"/>
    <property type="match status" value="1"/>
</dbReference>
<reference evidence="13" key="1">
    <citation type="submission" date="2015-05" db="EMBL/GenBank/DDBJ databases">
        <authorList>
            <person name="Fogelqvist Johan"/>
        </authorList>
    </citation>
    <scope>NUCLEOTIDE SEQUENCE [LARGE SCALE GENOMIC DNA]</scope>
</reference>
<dbReference type="EMBL" id="CVQH01000225">
    <property type="protein sequence ID" value="CRJ83694.1"/>
    <property type="molecule type" value="Genomic_DNA"/>
</dbReference>
<feature type="repeat" description="WD" evidence="11">
    <location>
        <begin position="124"/>
        <end position="170"/>
    </location>
</feature>
<dbReference type="InterPro" id="IPR001680">
    <property type="entry name" value="WD40_rpt"/>
</dbReference>
<feature type="repeat" description="WD" evidence="11">
    <location>
        <begin position="695"/>
        <end position="738"/>
    </location>
</feature>
<name>A0A0G4KDI4_VERLO</name>
<evidence type="ECO:0000256" key="4">
    <source>
        <dbReference type="ARBA" id="ARBA00005881"/>
    </source>
</evidence>
<dbReference type="PANTHER" id="PTHR44111:SF1">
    <property type="entry name" value="ELONGATOR COMPLEX PROTEIN 2"/>
    <property type="match status" value="1"/>
</dbReference>
<dbReference type="PANTHER" id="PTHR44111">
    <property type="entry name" value="ELONGATOR COMPLEX PROTEIN 2"/>
    <property type="match status" value="1"/>
</dbReference>
<proteinExistence type="inferred from homology"/>
<evidence type="ECO:0000256" key="7">
    <source>
        <dbReference type="ARBA" id="ARBA00022574"/>
    </source>
</evidence>
<evidence type="ECO:0000256" key="8">
    <source>
        <dbReference type="ARBA" id="ARBA00022694"/>
    </source>
</evidence>
<dbReference type="SUPFAM" id="SSF50978">
    <property type="entry name" value="WD40 repeat-like"/>
    <property type="match status" value="3"/>
</dbReference>
<dbReference type="STRING" id="100787.A0A0G4KDI4"/>
<dbReference type="GO" id="GO:0005737">
    <property type="term" value="C:cytoplasm"/>
    <property type="evidence" value="ECO:0007669"/>
    <property type="project" value="UniProtKB-SubCell"/>
</dbReference>
<dbReference type="InterPro" id="IPR019775">
    <property type="entry name" value="WD40_repeat_CS"/>
</dbReference>
<keyword evidence="10" id="KW-0539">Nucleus</keyword>
<dbReference type="AlphaFoldDB" id="A0A0G4KDI4"/>
<dbReference type="UniPathway" id="UPA00988"/>
<dbReference type="PROSITE" id="PS00678">
    <property type="entry name" value="WD_REPEATS_1"/>
    <property type="match status" value="1"/>
</dbReference>
<dbReference type="InterPro" id="IPR020472">
    <property type="entry name" value="WD40_PAC1"/>
</dbReference>
<keyword evidence="13" id="KW-1185">Reference proteome</keyword>
<dbReference type="Pfam" id="PF00400">
    <property type="entry name" value="WD40"/>
    <property type="match status" value="6"/>
</dbReference>
<dbReference type="InterPro" id="IPR015943">
    <property type="entry name" value="WD40/YVTN_repeat-like_dom_sf"/>
</dbReference>
<evidence type="ECO:0000313" key="13">
    <source>
        <dbReference type="Proteomes" id="UP000044602"/>
    </source>
</evidence>
<feature type="repeat" description="WD" evidence="11">
    <location>
        <begin position="227"/>
        <end position="274"/>
    </location>
</feature>
<gene>
    <name evidence="12" type="ORF">BN1708_009102</name>
</gene>
<keyword evidence="9" id="KW-0677">Repeat</keyword>
<feature type="repeat" description="WD" evidence="11">
    <location>
        <begin position="74"/>
        <end position="119"/>
    </location>
</feature>
<dbReference type="PROSITE" id="PS50294">
    <property type="entry name" value="WD_REPEATS_REGION"/>
    <property type="match status" value="2"/>
</dbReference>
<dbReference type="GO" id="GO:0005634">
    <property type="term" value="C:nucleus"/>
    <property type="evidence" value="ECO:0007669"/>
    <property type="project" value="UniProtKB-SubCell"/>
</dbReference>
<dbReference type="InterPro" id="IPR036322">
    <property type="entry name" value="WD40_repeat_dom_sf"/>
</dbReference>
<evidence type="ECO:0000256" key="10">
    <source>
        <dbReference type="ARBA" id="ARBA00023242"/>
    </source>
</evidence>